<dbReference type="InterPro" id="IPR036227">
    <property type="entry name" value="Ribosomal_uL15/eL18_sf"/>
</dbReference>
<dbReference type="SUPFAM" id="SSF52080">
    <property type="entry name" value="Ribosomal proteins L15p and L18e"/>
    <property type="match status" value="1"/>
</dbReference>
<evidence type="ECO:0000256" key="3">
    <source>
        <dbReference type="ARBA" id="ARBA00023274"/>
    </source>
</evidence>
<evidence type="ECO:0000256" key="1">
    <source>
        <dbReference type="ARBA" id="ARBA00007320"/>
    </source>
</evidence>
<comment type="caution">
    <text evidence="8">The sequence shown here is derived from an EMBL/GenBank/DDBJ whole genome shotgun (WGS) entry which is preliminary data.</text>
</comment>
<proteinExistence type="inferred from homology"/>
<dbReference type="HAMAP" id="MF_01341">
    <property type="entry name" value="Ribosomal_uL15"/>
    <property type="match status" value="1"/>
</dbReference>
<dbReference type="PROSITE" id="PS00475">
    <property type="entry name" value="RIBOSOMAL_L15"/>
    <property type="match status" value="1"/>
</dbReference>
<dbReference type="PANTHER" id="PTHR12934:SF11">
    <property type="entry name" value="LARGE RIBOSOMAL SUBUNIT PROTEIN UL15M"/>
    <property type="match status" value="1"/>
</dbReference>
<keyword evidence="4" id="KW-0694">RNA-binding</keyword>
<keyword evidence="4" id="KW-0699">rRNA-binding</keyword>
<dbReference type="Proteomes" id="UP000808349">
    <property type="component" value="Unassembled WGS sequence"/>
</dbReference>
<dbReference type="GO" id="GO:0006412">
    <property type="term" value="P:translation"/>
    <property type="evidence" value="ECO:0007669"/>
    <property type="project" value="UniProtKB-UniRule"/>
</dbReference>
<dbReference type="AlphaFoldDB" id="A0A9D7SBP2"/>
<dbReference type="NCBIfam" id="TIGR01071">
    <property type="entry name" value="rplO_bact"/>
    <property type="match status" value="1"/>
</dbReference>
<feature type="compositionally biased region" description="Basic residues" evidence="6">
    <location>
        <begin position="33"/>
        <end position="47"/>
    </location>
</feature>
<feature type="region of interest" description="Disordered" evidence="6">
    <location>
        <begin position="1"/>
        <end position="60"/>
    </location>
</feature>
<evidence type="ECO:0000256" key="6">
    <source>
        <dbReference type="SAM" id="MobiDB-lite"/>
    </source>
</evidence>
<keyword evidence="2 4" id="KW-0689">Ribosomal protein</keyword>
<dbReference type="InterPro" id="IPR021131">
    <property type="entry name" value="Ribosomal_uL15/eL18"/>
</dbReference>
<dbReference type="InterPro" id="IPR030878">
    <property type="entry name" value="Ribosomal_uL15"/>
</dbReference>
<sequence length="148" mass="15960">MELYNLKPAKGATHKDKRIARGEGSGHGGTATKGHKGAKSRSGNKVKRGFEGGQTPMHRRLPKVGFKNISRIEYYVMNLDQLSEVAAKHNLTTIDQTTFVNLGICKLSDKVKILGRGEINTKLSVKVQACSITATDKINAAGGSVEII</sequence>
<name>A0A9D7SBP2_9BACT</name>
<dbReference type="InterPro" id="IPR005749">
    <property type="entry name" value="Ribosomal_uL15_bac-type"/>
</dbReference>
<evidence type="ECO:0000256" key="2">
    <source>
        <dbReference type="ARBA" id="ARBA00022980"/>
    </source>
</evidence>
<dbReference type="EMBL" id="JADKFW010000021">
    <property type="protein sequence ID" value="MBK9719685.1"/>
    <property type="molecule type" value="Genomic_DNA"/>
</dbReference>
<comment type="similarity">
    <text evidence="1 4 5">Belongs to the universal ribosomal protein uL15 family.</text>
</comment>
<feature type="domain" description="Large ribosomal subunit protein uL15/eL18" evidence="7">
    <location>
        <begin position="76"/>
        <end position="146"/>
    </location>
</feature>
<dbReference type="GO" id="GO:0019843">
    <property type="term" value="F:rRNA binding"/>
    <property type="evidence" value="ECO:0007669"/>
    <property type="project" value="UniProtKB-UniRule"/>
</dbReference>
<dbReference type="Gene3D" id="3.100.10.10">
    <property type="match status" value="1"/>
</dbReference>
<reference evidence="8 9" key="1">
    <citation type="submission" date="2020-10" db="EMBL/GenBank/DDBJ databases">
        <title>Connecting structure to function with the recovery of over 1000 high-quality activated sludge metagenome-assembled genomes encoding full-length rRNA genes using long-read sequencing.</title>
        <authorList>
            <person name="Singleton C.M."/>
            <person name="Petriglieri F."/>
            <person name="Kristensen J.M."/>
            <person name="Kirkegaard R.H."/>
            <person name="Michaelsen T.Y."/>
            <person name="Andersen M.H."/>
            <person name="Karst S.M."/>
            <person name="Dueholm M.S."/>
            <person name="Nielsen P.H."/>
            <person name="Albertsen M."/>
        </authorList>
    </citation>
    <scope>NUCLEOTIDE SEQUENCE [LARGE SCALE GENOMIC DNA]</scope>
    <source>
        <strain evidence="8">Ribe_18-Q3-R11-54_BAT3C.373</strain>
    </source>
</reference>
<protein>
    <recommendedName>
        <fullName evidence="4">Large ribosomal subunit protein uL15</fullName>
    </recommendedName>
</protein>
<evidence type="ECO:0000313" key="8">
    <source>
        <dbReference type="EMBL" id="MBK9719685.1"/>
    </source>
</evidence>
<dbReference type="Pfam" id="PF00828">
    <property type="entry name" value="Ribosomal_L27A"/>
    <property type="match status" value="1"/>
</dbReference>
<evidence type="ECO:0000313" key="9">
    <source>
        <dbReference type="Proteomes" id="UP000808349"/>
    </source>
</evidence>
<evidence type="ECO:0000256" key="5">
    <source>
        <dbReference type="RuleBase" id="RU003888"/>
    </source>
</evidence>
<organism evidence="8 9">
    <name type="scientific">Candidatus Defluviibacterium haderslevense</name>
    <dbReference type="NCBI Taxonomy" id="2981993"/>
    <lineage>
        <taxon>Bacteria</taxon>
        <taxon>Pseudomonadati</taxon>
        <taxon>Bacteroidota</taxon>
        <taxon>Saprospiria</taxon>
        <taxon>Saprospirales</taxon>
        <taxon>Saprospiraceae</taxon>
        <taxon>Candidatus Defluviibacterium</taxon>
    </lineage>
</organism>
<dbReference type="InterPro" id="IPR001196">
    <property type="entry name" value="Ribosomal_uL15_CS"/>
</dbReference>
<gene>
    <name evidence="4 8" type="primary">rplO</name>
    <name evidence="8" type="ORF">IPO85_19640</name>
</gene>
<comment type="subunit">
    <text evidence="4">Part of the 50S ribosomal subunit.</text>
</comment>
<evidence type="ECO:0000259" key="7">
    <source>
        <dbReference type="Pfam" id="PF00828"/>
    </source>
</evidence>
<dbReference type="GO" id="GO:0003735">
    <property type="term" value="F:structural constituent of ribosome"/>
    <property type="evidence" value="ECO:0007669"/>
    <property type="project" value="InterPro"/>
</dbReference>
<dbReference type="GO" id="GO:0022625">
    <property type="term" value="C:cytosolic large ribosomal subunit"/>
    <property type="evidence" value="ECO:0007669"/>
    <property type="project" value="TreeGrafter"/>
</dbReference>
<comment type="function">
    <text evidence="4">Binds to the 23S rRNA.</text>
</comment>
<keyword evidence="3 4" id="KW-0687">Ribonucleoprotein</keyword>
<dbReference type="PANTHER" id="PTHR12934">
    <property type="entry name" value="50S RIBOSOMAL PROTEIN L15"/>
    <property type="match status" value="1"/>
</dbReference>
<evidence type="ECO:0000256" key="4">
    <source>
        <dbReference type="HAMAP-Rule" id="MF_01341"/>
    </source>
</evidence>
<accession>A0A9D7SBP2</accession>